<dbReference type="InParanoid" id="B2WHR7"/>
<evidence type="ECO:0000313" key="1">
    <source>
        <dbReference type="EMBL" id="EDU42577.1"/>
    </source>
</evidence>
<evidence type="ECO:0000313" key="2">
    <source>
        <dbReference type="Proteomes" id="UP000001471"/>
    </source>
</evidence>
<gene>
    <name evidence="1" type="ORF">PTRG_09526</name>
</gene>
<proteinExistence type="predicted"/>
<sequence length="198" mass="22862">MPPLMLLICNNHISFINTTSFIVAKIDDYVKLNKTVCRNRKLFFVVAYDTSSFDKSGDTIIATLRLSSAPRMRLNPDYSADAPVYEVPEKEKPKYLCNTELGMYVERLGDVVTYDGPDAPDDRNQSRCRLIFLVTVGPHGDQVWIDILQNRRFRSLVYGNLLLISYYAEHFARDVDDKYNMHRILAHEIPHPNYAPTR</sequence>
<protein>
    <submittedName>
        <fullName evidence="1">Uncharacterized protein</fullName>
    </submittedName>
</protein>
<name>B2WHR7_PYRTR</name>
<organism evidence="1 2">
    <name type="scientific">Pyrenophora tritici-repentis (strain Pt-1C-BFP)</name>
    <name type="common">Wheat tan spot fungus</name>
    <name type="synonym">Drechslera tritici-repentis</name>
    <dbReference type="NCBI Taxonomy" id="426418"/>
    <lineage>
        <taxon>Eukaryota</taxon>
        <taxon>Fungi</taxon>
        <taxon>Dikarya</taxon>
        <taxon>Ascomycota</taxon>
        <taxon>Pezizomycotina</taxon>
        <taxon>Dothideomycetes</taxon>
        <taxon>Pleosporomycetidae</taxon>
        <taxon>Pleosporales</taxon>
        <taxon>Pleosporineae</taxon>
        <taxon>Pleosporaceae</taxon>
        <taxon>Pyrenophora</taxon>
    </lineage>
</organism>
<dbReference type="AlphaFoldDB" id="B2WHR7"/>
<accession>B2WHR7</accession>
<reference evidence="2" key="1">
    <citation type="journal article" date="2013" name="G3 (Bethesda)">
        <title>Comparative genomics of a plant-pathogenic fungus, Pyrenophora tritici-repentis, reveals transduplication and the impact of repeat elements on pathogenicity and population divergence.</title>
        <authorList>
            <person name="Manning V.A."/>
            <person name="Pandelova I."/>
            <person name="Dhillon B."/>
            <person name="Wilhelm L.J."/>
            <person name="Goodwin S.B."/>
            <person name="Berlin A.M."/>
            <person name="Figueroa M."/>
            <person name="Freitag M."/>
            <person name="Hane J.K."/>
            <person name="Henrissat B."/>
            <person name="Holman W.H."/>
            <person name="Kodira C.D."/>
            <person name="Martin J."/>
            <person name="Oliver R.P."/>
            <person name="Robbertse B."/>
            <person name="Schackwitz W."/>
            <person name="Schwartz D.C."/>
            <person name="Spatafora J.W."/>
            <person name="Turgeon B.G."/>
            <person name="Yandava C."/>
            <person name="Young S."/>
            <person name="Zhou S."/>
            <person name="Zeng Q."/>
            <person name="Grigoriev I.V."/>
            <person name="Ma L.-J."/>
            <person name="Ciuffetti L.M."/>
        </authorList>
    </citation>
    <scope>NUCLEOTIDE SEQUENCE [LARGE SCALE GENOMIC DNA]</scope>
    <source>
        <strain evidence="2">Pt-1C-BFP</strain>
    </source>
</reference>
<dbReference type="Proteomes" id="UP000001471">
    <property type="component" value="Unassembled WGS sequence"/>
</dbReference>
<dbReference type="HOGENOM" id="CLU_1378763_0_0_1"/>
<dbReference type="EMBL" id="DS231625">
    <property type="protein sequence ID" value="EDU42577.1"/>
    <property type="molecule type" value="Genomic_DNA"/>
</dbReference>